<dbReference type="Pfam" id="PF01219">
    <property type="entry name" value="DAGK_prokar"/>
    <property type="match status" value="1"/>
</dbReference>
<feature type="transmembrane region" description="Helical" evidence="24">
    <location>
        <begin position="57"/>
        <end position="77"/>
    </location>
</feature>
<comment type="similarity">
    <text evidence="2 24">Belongs to the bacterial diacylglycerol kinase family.</text>
</comment>
<dbReference type="GO" id="GO:0006654">
    <property type="term" value="P:phosphatidic acid biosynthetic process"/>
    <property type="evidence" value="ECO:0007669"/>
    <property type="project" value="InterPro"/>
</dbReference>
<evidence type="ECO:0000256" key="11">
    <source>
        <dbReference type="ARBA" id="ARBA00022741"/>
    </source>
</evidence>
<feature type="binding site" evidence="22">
    <location>
        <position position="30"/>
    </location>
    <ligand>
        <name>ATP</name>
        <dbReference type="ChEBI" id="CHEBI:30616"/>
    </ligand>
</feature>
<feature type="binding site" evidence="22">
    <location>
        <position position="18"/>
    </location>
    <ligand>
        <name>ATP</name>
        <dbReference type="ChEBI" id="CHEBI:30616"/>
    </ligand>
</feature>
<comment type="function">
    <text evidence="24">Catalyzes the ATP-dependent phosphorylation of sn-l,2-diacylglycerol (DAG) to phosphatidic acid. Involved in the recycling of diacylglycerol produced as a by-product during membrane-derived oligosaccharide (MDO) biosynthesis.</text>
</comment>
<dbReference type="GO" id="GO:0005886">
    <property type="term" value="C:plasma membrane"/>
    <property type="evidence" value="ECO:0007669"/>
    <property type="project" value="UniProtKB-SubCell"/>
</dbReference>
<proteinExistence type="inferred from homology"/>
<protein>
    <recommendedName>
        <fullName evidence="4 24">Diacylglycerol kinase</fullName>
        <ecNumber evidence="3 24">2.7.1.107</ecNumber>
    </recommendedName>
</protein>
<evidence type="ECO:0000256" key="10">
    <source>
        <dbReference type="ARBA" id="ARBA00022723"/>
    </source>
</evidence>
<feature type="binding site" evidence="22">
    <location>
        <position position="78"/>
    </location>
    <ligand>
        <name>ATP</name>
        <dbReference type="ChEBI" id="CHEBI:30616"/>
    </ligand>
</feature>
<evidence type="ECO:0000256" key="20">
    <source>
        <dbReference type="PIRSR" id="PIRSR600829-1"/>
    </source>
</evidence>
<feature type="active site" description="Proton acceptor" evidence="20">
    <location>
        <position position="71"/>
    </location>
</feature>
<evidence type="ECO:0000256" key="15">
    <source>
        <dbReference type="ARBA" id="ARBA00022989"/>
    </source>
</evidence>
<feature type="binding site" evidence="22">
    <location>
        <position position="11"/>
    </location>
    <ligand>
        <name>ATP</name>
        <dbReference type="ChEBI" id="CHEBI:30616"/>
    </ligand>
</feature>
<comment type="subcellular location">
    <subcellularLocation>
        <location evidence="1 24">Cell inner membrane</location>
        <topology evidence="1 24">Multi-pass membrane protein</topology>
    </subcellularLocation>
</comment>
<comment type="caution">
    <text evidence="25">The sequence shown here is derived from an EMBL/GenBank/DDBJ whole genome shotgun (WGS) entry which is preliminary data.</text>
</comment>
<keyword evidence="10 23" id="KW-0479">Metal-binding</keyword>
<keyword evidence="16 24" id="KW-0443">Lipid metabolism</keyword>
<dbReference type="EC" id="2.7.1.107" evidence="3 24"/>
<comment type="catalytic activity">
    <reaction evidence="24">
        <text>a 1,2-diacyl-sn-glycerol + ATP = a 1,2-diacyl-sn-glycero-3-phosphate + ADP + H(+)</text>
        <dbReference type="Rhea" id="RHEA:10272"/>
        <dbReference type="ChEBI" id="CHEBI:15378"/>
        <dbReference type="ChEBI" id="CHEBI:17815"/>
        <dbReference type="ChEBI" id="CHEBI:30616"/>
        <dbReference type="ChEBI" id="CHEBI:58608"/>
        <dbReference type="ChEBI" id="CHEBI:456216"/>
        <dbReference type="EC" id="2.7.1.107"/>
    </reaction>
</comment>
<evidence type="ECO:0000256" key="4">
    <source>
        <dbReference type="ARBA" id="ARBA00017575"/>
    </source>
</evidence>
<gene>
    <name evidence="25" type="ORF">CJP16_14175</name>
</gene>
<dbReference type="CDD" id="cd14264">
    <property type="entry name" value="DAGK_IM"/>
    <property type="match status" value="1"/>
</dbReference>
<dbReference type="PANTHER" id="PTHR34299:SF1">
    <property type="entry name" value="DIACYLGLYCEROL KINASE"/>
    <property type="match status" value="1"/>
</dbReference>
<evidence type="ECO:0000256" key="18">
    <source>
        <dbReference type="ARBA" id="ARBA00023209"/>
    </source>
</evidence>
<keyword evidence="26" id="KW-1185">Reference proteome</keyword>
<dbReference type="InterPro" id="IPR036945">
    <property type="entry name" value="DAGK_sf"/>
</dbReference>
<evidence type="ECO:0000256" key="22">
    <source>
        <dbReference type="PIRSR" id="PIRSR600829-3"/>
    </source>
</evidence>
<keyword evidence="17 24" id="KW-0472">Membrane</keyword>
<dbReference type="RefSeq" id="WP_101325192.1">
    <property type="nucleotide sequence ID" value="NZ_NKWB01000018.1"/>
</dbReference>
<evidence type="ECO:0000256" key="1">
    <source>
        <dbReference type="ARBA" id="ARBA00004429"/>
    </source>
</evidence>
<sequence length="126" mass="13663">MAKPGATGVTRIINATGYSMKGLKSAWINEAAFRQELMLILLLMPLAFWVGESLNQILLLITISWLVVIVEILNSAIEAVVDRIGAEHHELSGRAKDLGSAAVFIALALNGLVWGALVGRNLLGWW</sequence>
<evidence type="ECO:0000256" key="9">
    <source>
        <dbReference type="ARBA" id="ARBA00022692"/>
    </source>
</evidence>
<keyword evidence="7 24" id="KW-0997">Cell inner membrane</keyword>
<feature type="binding site" evidence="21">
    <location>
        <position position="100"/>
    </location>
    <ligand>
        <name>substrate</name>
    </ligand>
</feature>
<dbReference type="EMBL" id="NQMM01000038">
    <property type="protein sequence ID" value="PKQ76177.1"/>
    <property type="molecule type" value="Genomic_DNA"/>
</dbReference>
<evidence type="ECO:0000256" key="5">
    <source>
        <dbReference type="ARBA" id="ARBA00022475"/>
    </source>
</evidence>
<feature type="transmembrane region" description="Helical" evidence="24">
    <location>
        <begin position="98"/>
        <end position="117"/>
    </location>
</feature>
<keyword evidence="6" id="KW-0444">Lipid biosynthesis</keyword>
<evidence type="ECO:0000256" key="16">
    <source>
        <dbReference type="ARBA" id="ARBA00023098"/>
    </source>
</evidence>
<evidence type="ECO:0000256" key="2">
    <source>
        <dbReference type="ARBA" id="ARBA00005967"/>
    </source>
</evidence>
<feature type="binding site" evidence="21">
    <location>
        <position position="71"/>
    </location>
    <ligand>
        <name>substrate</name>
    </ligand>
</feature>
<feature type="binding site" evidence="21">
    <location>
        <begin position="32"/>
        <end position="36"/>
    </location>
    <ligand>
        <name>substrate</name>
    </ligand>
</feature>
<dbReference type="PANTHER" id="PTHR34299">
    <property type="entry name" value="DIACYLGLYCEROL KINASE"/>
    <property type="match status" value="1"/>
</dbReference>
<dbReference type="InterPro" id="IPR033718">
    <property type="entry name" value="DAGK_prok"/>
</dbReference>
<dbReference type="GO" id="GO:0004143">
    <property type="term" value="F:ATP-dependent diacylglycerol kinase activity"/>
    <property type="evidence" value="ECO:0007669"/>
    <property type="project" value="UniProtKB-EC"/>
</dbReference>
<dbReference type="PROSITE" id="PS01069">
    <property type="entry name" value="DAGK_PROKAR"/>
    <property type="match status" value="1"/>
</dbReference>
<evidence type="ECO:0000256" key="23">
    <source>
        <dbReference type="PIRSR" id="PIRSR600829-4"/>
    </source>
</evidence>
<keyword evidence="19 24" id="KW-1208">Phospholipid metabolism</keyword>
<evidence type="ECO:0000256" key="19">
    <source>
        <dbReference type="ARBA" id="ARBA00023264"/>
    </source>
</evidence>
<keyword evidence="8 24" id="KW-0808">Transferase</keyword>
<feature type="binding site" evidence="23">
    <location>
        <position position="30"/>
    </location>
    <ligand>
        <name>a divalent metal cation</name>
        <dbReference type="ChEBI" id="CHEBI:60240"/>
    </ligand>
</feature>
<keyword evidence="11 22" id="KW-0547">Nucleotide-binding</keyword>
<feature type="transmembrane region" description="Helical" evidence="24">
    <location>
        <begin position="31"/>
        <end position="51"/>
    </location>
</feature>
<keyword evidence="9 24" id="KW-0812">Transmembrane</keyword>
<dbReference type="AlphaFoldDB" id="A0A2N3IVC0"/>
<reference evidence="25 26" key="1">
    <citation type="journal article" date="2017" name="Front. Microbiol.">
        <title>Strong Genomic and Phenotypic Heterogeneity in the Aeromonas sobria Species Complex.</title>
        <authorList>
            <person name="Gauthier J."/>
            <person name="Vincent A.T."/>
            <person name="Charette S.J."/>
            <person name="Derome N."/>
        </authorList>
    </citation>
    <scope>NUCLEOTIDE SEQUENCE [LARGE SCALE GENOMIC DNA]</scope>
    <source>
        <strain evidence="25 26">TM18</strain>
    </source>
</reference>
<dbReference type="InterPro" id="IPR000829">
    <property type="entry name" value="DAGK"/>
</dbReference>
<keyword evidence="5" id="KW-1003">Cell membrane</keyword>
<evidence type="ECO:0000256" key="17">
    <source>
        <dbReference type="ARBA" id="ARBA00023136"/>
    </source>
</evidence>
<dbReference type="GO" id="GO:0046872">
    <property type="term" value="F:metal ion binding"/>
    <property type="evidence" value="ECO:0007669"/>
    <property type="project" value="UniProtKB-KW"/>
</dbReference>
<feature type="binding site" evidence="22">
    <location>
        <begin position="96"/>
        <end position="97"/>
    </location>
    <ligand>
        <name>ATP</name>
        <dbReference type="ChEBI" id="CHEBI:30616"/>
    </ligand>
</feature>
<evidence type="ECO:0000256" key="21">
    <source>
        <dbReference type="PIRSR" id="PIRSR600829-2"/>
    </source>
</evidence>
<evidence type="ECO:0000256" key="3">
    <source>
        <dbReference type="ARBA" id="ARBA00012133"/>
    </source>
</evidence>
<evidence type="ECO:0000313" key="25">
    <source>
        <dbReference type="EMBL" id="PKQ76177.1"/>
    </source>
</evidence>
<organism evidence="25 26">
    <name type="scientific">Aeromonas sobria</name>
    <dbReference type="NCBI Taxonomy" id="646"/>
    <lineage>
        <taxon>Bacteria</taxon>
        <taxon>Pseudomonadati</taxon>
        <taxon>Pseudomonadota</taxon>
        <taxon>Gammaproteobacteria</taxon>
        <taxon>Aeromonadales</taxon>
        <taxon>Aeromonadaceae</taxon>
        <taxon>Aeromonas</taxon>
    </lineage>
</organism>
<feature type="binding site" evidence="22">
    <location>
        <begin position="87"/>
        <end position="89"/>
    </location>
    <ligand>
        <name>ATP</name>
        <dbReference type="ChEBI" id="CHEBI:30616"/>
    </ligand>
</feature>
<evidence type="ECO:0000256" key="8">
    <source>
        <dbReference type="ARBA" id="ARBA00022679"/>
    </source>
</evidence>
<evidence type="ECO:0000256" key="7">
    <source>
        <dbReference type="ARBA" id="ARBA00022519"/>
    </source>
</evidence>
<keyword evidence="18" id="KW-0594">Phospholipid biosynthesis</keyword>
<evidence type="ECO:0000313" key="26">
    <source>
        <dbReference type="Proteomes" id="UP000233467"/>
    </source>
</evidence>
<evidence type="ECO:0000256" key="13">
    <source>
        <dbReference type="ARBA" id="ARBA00022840"/>
    </source>
</evidence>
<dbReference type="GO" id="GO:0005524">
    <property type="term" value="F:ATP binding"/>
    <property type="evidence" value="ECO:0007669"/>
    <property type="project" value="UniProtKB-KW"/>
</dbReference>
<evidence type="ECO:0000256" key="14">
    <source>
        <dbReference type="ARBA" id="ARBA00022842"/>
    </source>
</evidence>
<accession>A0A2N3IVC0</accession>
<keyword evidence="12 24" id="KW-0418">Kinase</keyword>
<keyword evidence="14 23" id="KW-0460">Magnesium</keyword>
<evidence type="ECO:0000256" key="12">
    <source>
        <dbReference type="ARBA" id="ARBA00022777"/>
    </source>
</evidence>
<feature type="binding site" evidence="21">
    <location>
        <position position="11"/>
    </location>
    <ligand>
        <name>substrate</name>
    </ligand>
</feature>
<dbReference type="Proteomes" id="UP000233467">
    <property type="component" value="Unassembled WGS sequence"/>
</dbReference>
<keyword evidence="15 24" id="KW-1133">Transmembrane helix</keyword>
<feature type="binding site" evidence="23">
    <location>
        <position position="78"/>
    </location>
    <ligand>
        <name>a divalent metal cation</name>
        <dbReference type="ChEBI" id="CHEBI:60240"/>
    </ligand>
</feature>
<comment type="cofactor">
    <cofactor evidence="23">
        <name>Mg(2+)</name>
        <dbReference type="ChEBI" id="CHEBI:18420"/>
    </cofactor>
    <text evidence="23">Mn(2+), Zn(2+), Cd(2+) and Co(2+) support activity to lesser extents.</text>
</comment>
<name>A0A2N3IVC0_AERSO</name>
<evidence type="ECO:0000256" key="6">
    <source>
        <dbReference type="ARBA" id="ARBA00022516"/>
    </source>
</evidence>
<dbReference type="Gene3D" id="1.10.287.3610">
    <property type="match status" value="1"/>
</dbReference>
<evidence type="ECO:0000256" key="24">
    <source>
        <dbReference type="RuleBase" id="RU363065"/>
    </source>
</evidence>
<keyword evidence="13 22" id="KW-0067">ATP-binding</keyword>